<evidence type="ECO:0000256" key="1">
    <source>
        <dbReference type="ARBA" id="ARBA00022908"/>
    </source>
</evidence>
<evidence type="ECO:0000256" key="4">
    <source>
        <dbReference type="PROSITE-ProRule" id="PRU01248"/>
    </source>
</evidence>
<dbReference type="OrthoDB" id="67979at2"/>
<sequence length="515" mass="57893">MRTRSSELFCPAQLRIEDPPSSDALFNAFLSSLWVKEEAACSILYSAAIRHFLHWLDVHAIPVSTLGDQVVRRFEKHRCRCHGYSAQQAAYKTDQAARVRRFVRFLEDQGYIEVDDGIDDLPRHLTDYSDAIDSLQLAPGVAQGYRSEAEHIVAWLRIKRQSWADVDDAILDQYAAHGCRCPVWRKRGKLVASGAKRRRRGARHFVEFLRGRGVIPSVEPVSDDDPHMAAYLAWLKQHRGATDETIRRYRADIRRLMPMLGDPSQWDAAVLRRAFQQRSKETPGSASLLVTIMRSYIRFLVVQGVCRPALLHAIPSVQRYRLSTLPRHVNPATIEQIIGACPTDRPVEVRDKAIILLLARLGLRAGDIRDMHLDDIDWRSGHLTVKGKARRPDRLPLPQDVGDAILDYIATARPKTADPHLFVRAQAPFRSFRSSAEIAGIVARTHERGGIEGVPTGSHIFRHSLATNLLRAGAGLESVGTILRHSSPETTAIYAKVDLPMLMKIAQPWPGEPSC</sequence>
<evidence type="ECO:0000256" key="2">
    <source>
        <dbReference type="ARBA" id="ARBA00023125"/>
    </source>
</evidence>
<dbReference type="GO" id="GO:0015074">
    <property type="term" value="P:DNA integration"/>
    <property type="evidence" value="ECO:0007669"/>
    <property type="project" value="UniProtKB-KW"/>
</dbReference>
<evidence type="ECO:0000259" key="6">
    <source>
        <dbReference type="PROSITE" id="PS51900"/>
    </source>
</evidence>
<keyword evidence="7" id="KW-0614">Plasmid</keyword>
<dbReference type="EMBL" id="CP009123">
    <property type="protein sequence ID" value="AJA11677.1"/>
    <property type="molecule type" value="Genomic_DNA"/>
</dbReference>
<dbReference type="InterPro" id="IPR011010">
    <property type="entry name" value="DNA_brk_join_enz"/>
</dbReference>
<keyword evidence="2 4" id="KW-0238">DNA-binding</keyword>
<keyword evidence="1" id="KW-0229">DNA integration</keyword>
<dbReference type="Proteomes" id="UP000030907">
    <property type="component" value="Plasmid pSfKp5.2"/>
</dbReference>
<dbReference type="InterPro" id="IPR050090">
    <property type="entry name" value="Tyrosine_recombinase_XerCD"/>
</dbReference>
<dbReference type="InterPro" id="IPR013762">
    <property type="entry name" value="Integrase-like_cat_sf"/>
</dbReference>
<gene>
    <name evidence="7" type="ORF">SKP52_24175</name>
</gene>
<protein>
    <submittedName>
        <fullName evidence="7">Phage integrase</fullName>
    </submittedName>
</protein>
<dbReference type="PANTHER" id="PTHR30349">
    <property type="entry name" value="PHAGE INTEGRASE-RELATED"/>
    <property type="match status" value="1"/>
</dbReference>
<dbReference type="HOGENOM" id="CLU_027562_23_3_5"/>
<geneLocation type="plasmid" evidence="7 8">
    <name>pSfKp5.2</name>
</geneLocation>
<dbReference type="GO" id="GO:0003677">
    <property type="term" value="F:DNA binding"/>
    <property type="evidence" value="ECO:0007669"/>
    <property type="project" value="UniProtKB-UniRule"/>
</dbReference>
<accession>A0A0A7PUD3</accession>
<evidence type="ECO:0000313" key="8">
    <source>
        <dbReference type="Proteomes" id="UP000030907"/>
    </source>
</evidence>
<name>A0A0A7PUD3_9SPHN</name>
<dbReference type="Gene3D" id="1.10.150.130">
    <property type="match status" value="2"/>
</dbReference>
<evidence type="ECO:0000256" key="3">
    <source>
        <dbReference type="ARBA" id="ARBA00023172"/>
    </source>
</evidence>
<evidence type="ECO:0000313" key="7">
    <source>
        <dbReference type="EMBL" id="AJA11677.1"/>
    </source>
</evidence>
<proteinExistence type="predicted"/>
<dbReference type="PANTHER" id="PTHR30349:SF90">
    <property type="entry name" value="TYROSINE RECOMBINASE XERD"/>
    <property type="match status" value="1"/>
</dbReference>
<dbReference type="PROSITE" id="PS51898">
    <property type="entry name" value="TYR_RECOMBINASE"/>
    <property type="match status" value="1"/>
</dbReference>
<keyword evidence="8" id="KW-1185">Reference proteome</keyword>
<organism evidence="7 8">
    <name type="scientific">Sphingopyxis fribergensis</name>
    <dbReference type="NCBI Taxonomy" id="1515612"/>
    <lineage>
        <taxon>Bacteria</taxon>
        <taxon>Pseudomonadati</taxon>
        <taxon>Pseudomonadota</taxon>
        <taxon>Alphaproteobacteria</taxon>
        <taxon>Sphingomonadales</taxon>
        <taxon>Sphingomonadaceae</taxon>
        <taxon>Sphingopyxis</taxon>
    </lineage>
</organism>
<dbReference type="Pfam" id="PF00589">
    <property type="entry name" value="Phage_integrase"/>
    <property type="match status" value="1"/>
</dbReference>
<reference evidence="7 8" key="1">
    <citation type="journal article" date="2015" name="Int. J. Syst. Evol. Microbiol.">
        <title>Description of Sphingopyxis fribergensis sp. nov. - a soil bacterium with the ability to degrade styrene and phenylacetic acid.</title>
        <authorList>
            <person name="Oelschlagel M."/>
            <person name="Ruckert C."/>
            <person name="Kalinowski J."/>
            <person name="Schmidt G."/>
            <person name="Schlomann M."/>
            <person name="Tischler D."/>
        </authorList>
    </citation>
    <scope>NUCLEOTIDE SEQUENCE [LARGE SCALE GENOMIC DNA]</scope>
    <source>
        <strain evidence="7 8">Kp5.2</strain>
        <plasmid evidence="7">pSfKp5.2</plasmid>
    </source>
</reference>
<dbReference type="RefSeq" id="WP_029548014.1">
    <property type="nucleotide sequence ID" value="NZ_CP009123.1"/>
</dbReference>
<dbReference type="InterPro" id="IPR044068">
    <property type="entry name" value="CB"/>
</dbReference>
<dbReference type="PROSITE" id="PS51900">
    <property type="entry name" value="CB"/>
    <property type="match status" value="1"/>
</dbReference>
<dbReference type="KEGG" id="sphk:SKP52_24175"/>
<evidence type="ECO:0000259" key="5">
    <source>
        <dbReference type="PROSITE" id="PS51898"/>
    </source>
</evidence>
<dbReference type="AlphaFoldDB" id="A0A0A7PUD3"/>
<keyword evidence="3" id="KW-0233">DNA recombination</keyword>
<feature type="domain" description="Core-binding (CB)" evidence="6">
    <location>
        <begin position="222"/>
        <end position="301"/>
    </location>
</feature>
<dbReference type="SUPFAM" id="SSF56349">
    <property type="entry name" value="DNA breaking-rejoining enzymes"/>
    <property type="match status" value="1"/>
</dbReference>
<dbReference type="GO" id="GO:0006310">
    <property type="term" value="P:DNA recombination"/>
    <property type="evidence" value="ECO:0007669"/>
    <property type="project" value="UniProtKB-KW"/>
</dbReference>
<dbReference type="Gene3D" id="1.10.443.10">
    <property type="entry name" value="Intergrase catalytic core"/>
    <property type="match status" value="1"/>
</dbReference>
<dbReference type="InterPro" id="IPR010998">
    <property type="entry name" value="Integrase_recombinase_N"/>
</dbReference>
<dbReference type="InterPro" id="IPR002104">
    <property type="entry name" value="Integrase_catalytic"/>
</dbReference>
<feature type="domain" description="Tyr recombinase" evidence="5">
    <location>
        <begin position="324"/>
        <end position="507"/>
    </location>
</feature>